<dbReference type="KEGG" id="ovi:T265_03993"/>
<accession>A0A074ZPS9</accession>
<dbReference type="EMBL" id="KL596679">
    <property type="protein sequence ID" value="KER29428.1"/>
    <property type="molecule type" value="Genomic_DNA"/>
</dbReference>
<name>A0A074ZPS9_OPIVI</name>
<evidence type="ECO:0000313" key="2">
    <source>
        <dbReference type="EMBL" id="KER29428.1"/>
    </source>
</evidence>
<dbReference type="Proteomes" id="UP000054324">
    <property type="component" value="Unassembled WGS sequence"/>
</dbReference>
<organism evidence="2 3">
    <name type="scientific">Opisthorchis viverrini</name>
    <name type="common">Southeast Asian liver fluke</name>
    <dbReference type="NCBI Taxonomy" id="6198"/>
    <lineage>
        <taxon>Eukaryota</taxon>
        <taxon>Metazoa</taxon>
        <taxon>Spiralia</taxon>
        <taxon>Lophotrochozoa</taxon>
        <taxon>Platyhelminthes</taxon>
        <taxon>Trematoda</taxon>
        <taxon>Digenea</taxon>
        <taxon>Opisthorchiida</taxon>
        <taxon>Opisthorchiata</taxon>
        <taxon>Opisthorchiidae</taxon>
        <taxon>Opisthorchis</taxon>
    </lineage>
</organism>
<feature type="region of interest" description="Disordered" evidence="1">
    <location>
        <begin position="1"/>
        <end position="24"/>
    </location>
</feature>
<proteinExistence type="predicted"/>
<reference evidence="2 3" key="1">
    <citation type="submission" date="2013-11" db="EMBL/GenBank/DDBJ databases">
        <title>Opisthorchis viverrini - life in the bile duct.</title>
        <authorList>
            <person name="Young N.D."/>
            <person name="Nagarajan N."/>
            <person name="Lin S.J."/>
            <person name="Korhonen P.K."/>
            <person name="Jex A.R."/>
            <person name="Hall R.S."/>
            <person name="Safavi-Hemami H."/>
            <person name="Kaewkong W."/>
            <person name="Bertrand D."/>
            <person name="Gao S."/>
            <person name="Seet Q."/>
            <person name="Wongkham S."/>
            <person name="Teh B.T."/>
            <person name="Wongkham C."/>
            <person name="Intapan P.M."/>
            <person name="Maleewong W."/>
            <person name="Yang X."/>
            <person name="Hu M."/>
            <person name="Wang Z."/>
            <person name="Hofmann A."/>
            <person name="Sternberg P.W."/>
            <person name="Tan P."/>
            <person name="Wang J."/>
            <person name="Gasser R.B."/>
        </authorList>
    </citation>
    <scope>NUCLEOTIDE SEQUENCE [LARGE SCALE GENOMIC DNA]</scope>
</reference>
<dbReference type="RefSeq" id="XP_009166864.1">
    <property type="nucleotide sequence ID" value="XM_009168600.1"/>
</dbReference>
<protein>
    <submittedName>
        <fullName evidence="2">Uncharacterized protein</fullName>
    </submittedName>
</protein>
<feature type="compositionally biased region" description="Polar residues" evidence="1">
    <location>
        <begin position="9"/>
        <end position="24"/>
    </location>
</feature>
<gene>
    <name evidence="2" type="ORF">T265_03993</name>
</gene>
<keyword evidence="3" id="KW-1185">Reference proteome</keyword>
<dbReference type="AlphaFoldDB" id="A0A074ZPS9"/>
<dbReference type="GeneID" id="20318179"/>
<evidence type="ECO:0000313" key="3">
    <source>
        <dbReference type="Proteomes" id="UP000054324"/>
    </source>
</evidence>
<dbReference type="CTD" id="20318179"/>
<sequence>MEYQRGLTPCNQRTGPESQKITSPSVTGDEFLEKYTHLQVNLVFTRDPTESLVYDVLRVNVLHCAYLMSPKKGETGGGLSKSFQQPFCVLLQWDLSELTLLLNTLCLMVTTYLILPIRECDQGPFDPMVLPDATWARWSKWLEREFTDRKVRGSNPTSATRLPLAWATW</sequence>
<evidence type="ECO:0000256" key="1">
    <source>
        <dbReference type="SAM" id="MobiDB-lite"/>
    </source>
</evidence>